<keyword evidence="2" id="KW-0812">Transmembrane</keyword>
<evidence type="ECO:0000313" key="5">
    <source>
        <dbReference type="Proteomes" id="UP000824262"/>
    </source>
</evidence>
<dbReference type="Gene3D" id="3.40.50.1110">
    <property type="entry name" value="SGNH hydrolase"/>
    <property type="match status" value="1"/>
</dbReference>
<feature type="transmembrane region" description="Helical" evidence="2">
    <location>
        <begin position="21"/>
        <end position="39"/>
    </location>
</feature>
<evidence type="ECO:0000256" key="1">
    <source>
        <dbReference type="SAM" id="MobiDB-lite"/>
    </source>
</evidence>
<dbReference type="Proteomes" id="UP000824262">
    <property type="component" value="Unassembled WGS sequence"/>
</dbReference>
<evidence type="ECO:0000259" key="3">
    <source>
        <dbReference type="Pfam" id="PF13472"/>
    </source>
</evidence>
<comment type="caution">
    <text evidence="4">The sequence shown here is derived from an EMBL/GenBank/DDBJ whole genome shotgun (WGS) entry which is preliminary data.</text>
</comment>
<accession>A0A9D1CSJ0</accession>
<sequence>MSRRERTRRRQRAVRRAVISTIWGIVLCSLALIALPAMLSGNGFASTGTGPVRVTIGLGRQPERPADGADEPEAEVTPEPAETPAAETERPAESTVIETERPEETVPPAETVQPEEKPDSGTENPPEGESAGEFAPVPESEAVDDGYFADAVFIGDSRTQGLRLYSGLKDTTWLCSVGLTVETAYTEKFSVAGGQYSAVDALGALKPAKVYIMLGLNELGWKSADIFIEKYAGIIDAALAANPDCEVYVQSILPVSASKDAAGTWCNNKNVLSRNERLIALAEEKGVNYLDVASAFKDENGCLPESSTPDGVHLNPGLCVSWLDYLKTHTVTEVEA</sequence>
<reference evidence="4" key="2">
    <citation type="journal article" date="2021" name="PeerJ">
        <title>Extensive microbial diversity within the chicken gut microbiome revealed by metagenomics and culture.</title>
        <authorList>
            <person name="Gilroy R."/>
            <person name="Ravi A."/>
            <person name="Getino M."/>
            <person name="Pursley I."/>
            <person name="Horton D.L."/>
            <person name="Alikhan N.F."/>
            <person name="Baker D."/>
            <person name="Gharbi K."/>
            <person name="Hall N."/>
            <person name="Watson M."/>
            <person name="Adriaenssens E.M."/>
            <person name="Foster-Nyarko E."/>
            <person name="Jarju S."/>
            <person name="Secka A."/>
            <person name="Antonio M."/>
            <person name="Oren A."/>
            <person name="Chaudhuri R.R."/>
            <person name="La Ragione R."/>
            <person name="Hildebrand F."/>
            <person name="Pallen M.J."/>
        </authorList>
    </citation>
    <scope>NUCLEOTIDE SEQUENCE</scope>
    <source>
        <strain evidence="4">ChiBcolR7-354</strain>
    </source>
</reference>
<proteinExistence type="predicted"/>
<dbReference type="AlphaFoldDB" id="A0A9D1CSJ0"/>
<dbReference type="InterPro" id="IPR013830">
    <property type="entry name" value="SGNH_hydro"/>
</dbReference>
<feature type="domain" description="SGNH hydrolase-type esterase" evidence="3">
    <location>
        <begin position="153"/>
        <end position="316"/>
    </location>
</feature>
<evidence type="ECO:0000313" key="4">
    <source>
        <dbReference type="EMBL" id="HIQ78458.1"/>
    </source>
</evidence>
<name>A0A9D1CSJ0_9FIRM</name>
<dbReference type="EMBL" id="DVGA01000042">
    <property type="protein sequence ID" value="HIQ78458.1"/>
    <property type="molecule type" value="Genomic_DNA"/>
</dbReference>
<feature type="compositionally biased region" description="Low complexity" evidence="1">
    <location>
        <begin position="77"/>
        <end position="86"/>
    </location>
</feature>
<dbReference type="InterPro" id="IPR036514">
    <property type="entry name" value="SGNH_hydro_sf"/>
</dbReference>
<reference evidence="4" key="1">
    <citation type="submission" date="2020-10" db="EMBL/GenBank/DDBJ databases">
        <authorList>
            <person name="Gilroy R."/>
        </authorList>
    </citation>
    <scope>NUCLEOTIDE SEQUENCE</scope>
    <source>
        <strain evidence="4">ChiBcolR7-354</strain>
    </source>
</reference>
<gene>
    <name evidence="4" type="ORF">IAB77_04270</name>
</gene>
<protein>
    <recommendedName>
        <fullName evidence="3">SGNH hydrolase-type esterase domain-containing protein</fullName>
    </recommendedName>
</protein>
<feature type="region of interest" description="Disordered" evidence="1">
    <location>
        <begin position="55"/>
        <end position="136"/>
    </location>
</feature>
<dbReference type="Pfam" id="PF13472">
    <property type="entry name" value="Lipase_GDSL_2"/>
    <property type="match status" value="1"/>
</dbReference>
<keyword evidence="2" id="KW-1133">Transmembrane helix</keyword>
<dbReference type="SUPFAM" id="SSF52266">
    <property type="entry name" value="SGNH hydrolase"/>
    <property type="match status" value="1"/>
</dbReference>
<keyword evidence="2" id="KW-0472">Membrane</keyword>
<organism evidence="4 5">
    <name type="scientific">Candidatus Scatomorpha intestinavium</name>
    <dbReference type="NCBI Taxonomy" id="2840922"/>
    <lineage>
        <taxon>Bacteria</taxon>
        <taxon>Bacillati</taxon>
        <taxon>Bacillota</taxon>
        <taxon>Clostridia</taxon>
        <taxon>Eubacteriales</taxon>
        <taxon>Candidatus Scatomorpha</taxon>
    </lineage>
</organism>
<feature type="compositionally biased region" description="Basic and acidic residues" evidence="1">
    <location>
        <begin position="87"/>
        <end position="104"/>
    </location>
</feature>
<evidence type="ECO:0000256" key="2">
    <source>
        <dbReference type="SAM" id="Phobius"/>
    </source>
</evidence>